<evidence type="ECO:0000313" key="1">
    <source>
        <dbReference type="EMBL" id="MBA4647901.1"/>
    </source>
</evidence>
<reference evidence="1" key="1">
    <citation type="journal article" date="2013" name="J. Plant Res.">
        <title>Effect of fungi and light on seed germination of three Opuntia species from semiarid lands of central Mexico.</title>
        <authorList>
            <person name="Delgado-Sanchez P."/>
            <person name="Jimenez-Bremont J.F."/>
            <person name="Guerrero-Gonzalez Mde L."/>
            <person name="Flores J."/>
        </authorList>
    </citation>
    <scope>NUCLEOTIDE SEQUENCE</scope>
    <source>
        <tissue evidence="1">Cladode</tissue>
    </source>
</reference>
<sequence length="136" mass="15479">MIEIRMFGIKKKKSGYQLLLSSDSTELPFVCSGVQQRISLPLVVELRQFVYATMSKKITGGSVNLYGKSMTLRLRAWPGIPTIFFWQPLQQMENAEYFPLLSRVSIKRVLRLVLHLAANLGSKLFSLISHIRGHLV</sequence>
<name>A0A7C9DP30_OPUST</name>
<dbReference type="EMBL" id="GISG01152936">
    <property type="protein sequence ID" value="MBA4647901.1"/>
    <property type="molecule type" value="Transcribed_RNA"/>
</dbReference>
<reference evidence="1" key="2">
    <citation type="submission" date="2020-07" db="EMBL/GenBank/DDBJ databases">
        <authorList>
            <person name="Vera ALvarez R."/>
            <person name="Arias-Moreno D.M."/>
            <person name="Jimenez-Jacinto V."/>
            <person name="Jimenez-Bremont J.F."/>
            <person name="Swaminathan K."/>
            <person name="Moose S.P."/>
            <person name="Guerrero-Gonzalez M.L."/>
            <person name="Marino-Ramirez L."/>
            <person name="Landsman D."/>
            <person name="Rodriguez-Kessler M."/>
            <person name="Delgado-Sanchez P."/>
        </authorList>
    </citation>
    <scope>NUCLEOTIDE SEQUENCE</scope>
    <source>
        <tissue evidence="1">Cladode</tissue>
    </source>
</reference>
<proteinExistence type="predicted"/>
<dbReference type="AlphaFoldDB" id="A0A7C9DP30"/>
<protein>
    <submittedName>
        <fullName evidence="1">Uncharacterized protein</fullName>
    </submittedName>
</protein>
<accession>A0A7C9DP30</accession>
<organism evidence="1">
    <name type="scientific">Opuntia streptacantha</name>
    <name type="common">Prickly pear cactus</name>
    <name type="synonym">Opuntia cardona</name>
    <dbReference type="NCBI Taxonomy" id="393608"/>
    <lineage>
        <taxon>Eukaryota</taxon>
        <taxon>Viridiplantae</taxon>
        <taxon>Streptophyta</taxon>
        <taxon>Embryophyta</taxon>
        <taxon>Tracheophyta</taxon>
        <taxon>Spermatophyta</taxon>
        <taxon>Magnoliopsida</taxon>
        <taxon>eudicotyledons</taxon>
        <taxon>Gunneridae</taxon>
        <taxon>Pentapetalae</taxon>
        <taxon>Caryophyllales</taxon>
        <taxon>Cactineae</taxon>
        <taxon>Cactaceae</taxon>
        <taxon>Opuntioideae</taxon>
        <taxon>Opuntia</taxon>
    </lineage>
</organism>